<dbReference type="PANTHER" id="PTHR42943">
    <property type="entry name" value="GLUTATHIONE S-TRANSFERASE KAPPA"/>
    <property type="match status" value="1"/>
</dbReference>
<keyword evidence="5" id="KW-1185">Reference proteome</keyword>
<organism evidence="4 5">
    <name type="scientific">Nitratireductor basaltis</name>
    <dbReference type="NCBI Taxonomy" id="472175"/>
    <lineage>
        <taxon>Bacteria</taxon>
        <taxon>Pseudomonadati</taxon>
        <taxon>Pseudomonadota</taxon>
        <taxon>Alphaproteobacteria</taxon>
        <taxon>Hyphomicrobiales</taxon>
        <taxon>Phyllobacteriaceae</taxon>
        <taxon>Nitratireductor</taxon>
    </lineage>
</organism>
<dbReference type="GO" id="GO:1901170">
    <property type="term" value="P:naphthalene catabolic process"/>
    <property type="evidence" value="ECO:0007669"/>
    <property type="project" value="InterPro"/>
</dbReference>
<dbReference type="PATRIC" id="fig|472175.3.peg.2223"/>
<dbReference type="RefSeq" id="WP_036482841.1">
    <property type="nucleotide sequence ID" value="NZ_JMQM01000001.1"/>
</dbReference>
<dbReference type="PIRSF" id="PIRSF006386">
    <property type="entry name" value="HCCAis_GSTk"/>
    <property type="match status" value="1"/>
</dbReference>
<dbReference type="InterPro" id="IPR014440">
    <property type="entry name" value="HCCAis_GSTk"/>
</dbReference>
<dbReference type="InterPro" id="IPR044087">
    <property type="entry name" value="NahD-like"/>
</dbReference>
<dbReference type="Pfam" id="PF01323">
    <property type="entry name" value="DSBA"/>
    <property type="match status" value="1"/>
</dbReference>
<evidence type="ECO:0000256" key="2">
    <source>
        <dbReference type="PIRSR" id="PIRSR006386-1"/>
    </source>
</evidence>
<name>A0A084UE02_9HYPH</name>
<feature type="domain" description="DSBA-like thioredoxin" evidence="3">
    <location>
        <begin position="4"/>
        <end position="196"/>
    </location>
</feature>
<keyword evidence="1" id="KW-0413">Isomerase</keyword>
<dbReference type="GO" id="GO:0004364">
    <property type="term" value="F:glutathione transferase activity"/>
    <property type="evidence" value="ECO:0007669"/>
    <property type="project" value="TreeGrafter"/>
</dbReference>
<dbReference type="Proteomes" id="UP000053675">
    <property type="component" value="Unassembled WGS sequence"/>
</dbReference>
<feature type="active site" description="Nucleophile" evidence="2">
    <location>
        <position position="12"/>
    </location>
</feature>
<dbReference type="EMBL" id="JMQM01000001">
    <property type="protein sequence ID" value="KFB11188.1"/>
    <property type="molecule type" value="Genomic_DNA"/>
</dbReference>
<evidence type="ECO:0000256" key="1">
    <source>
        <dbReference type="PIRNR" id="PIRNR006386"/>
    </source>
</evidence>
<evidence type="ECO:0000313" key="4">
    <source>
        <dbReference type="EMBL" id="KFB11188.1"/>
    </source>
</evidence>
<proteinExistence type="inferred from homology"/>
<evidence type="ECO:0000259" key="3">
    <source>
        <dbReference type="Pfam" id="PF01323"/>
    </source>
</evidence>
<dbReference type="InterPro" id="IPR036249">
    <property type="entry name" value="Thioredoxin-like_sf"/>
</dbReference>
<dbReference type="EC" id="5.99.1.4" evidence="1"/>
<dbReference type="CDD" id="cd03022">
    <property type="entry name" value="DsbA_HCCA_Iso"/>
    <property type="match status" value="1"/>
</dbReference>
<comment type="catalytic activity">
    <reaction evidence="1">
        <text>2-hydroxychromene-2-carboxylate = (3E)-4-(2-hydroxyphenyl)-2-oxobut-3-enoate</text>
        <dbReference type="Rhea" id="RHEA:27401"/>
        <dbReference type="ChEBI" id="CHEBI:59350"/>
        <dbReference type="ChEBI" id="CHEBI:59353"/>
        <dbReference type="EC" id="5.99.1.4"/>
    </reaction>
</comment>
<dbReference type="SUPFAM" id="SSF52833">
    <property type="entry name" value="Thioredoxin-like"/>
    <property type="match status" value="1"/>
</dbReference>
<dbReference type="InterPro" id="IPR051924">
    <property type="entry name" value="GST_Kappa/NadH"/>
</dbReference>
<accession>A0A084UE02</accession>
<comment type="similarity">
    <text evidence="1">Belongs to the GST superfamily. NadH family.</text>
</comment>
<dbReference type="GO" id="GO:0004602">
    <property type="term" value="F:glutathione peroxidase activity"/>
    <property type="evidence" value="ECO:0007669"/>
    <property type="project" value="TreeGrafter"/>
</dbReference>
<dbReference type="InterPro" id="IPR001853">
    <property type="entry name" value="DSBA-like_thioredoxin_dom"/>
</dbReference>
<sequence length="205" mass="22721">MSAIDYYFTSASPFSYLGHQPLRAVARKHGLEINVKPVSLPGIWQVSGALPPAQRPPVRQRLRLVELQRIADYRGMPINVKPKHWPVDPTLADRSVIALQQLGGDPLSYMERVFAALWANEEDIADEQVLAKYLAREGFDAEAVLAAARQPEAAEIRQRNTEEAITADAVGVPTYVLNGEAFFGQDRVEYLDHALAKGRAAFKAD</sequence>
<comment type="caution">
    <text evidence="4">The sequence shown here is derived from an EMBL/GenBank/DDBJ whole genome shotgun (WGS) entry which is preliminary data.</text>
</comment>
<gene>
    <name evidence="4" type="ORF">EL18_02233</name>
</gene>
<dbReference type="AlphaFoldDB" id="A0A084UE02"/>
<dbReference type="GO" id="GO:0006749">
    <property type="term" value="P:glutathione metabolic process"/>
    <property type="evidence" value="ECO:0007669"/>
    <property type="project" value="TreeGrafter"/>
</dbReference>
<protein>
    <recommendedName>
        <fullName evidence="1">2-hydroxychromene-2-carboxylate isomerase</fullName>
        <ecNumber evidence="1">5.99.1.4</ecNumber>
    </recommendedName>
</protein>
<dbReference type="Gene3D" id="3.40.30.10">
    <property type="entry name" value="Glutaredoxin"/>
    <property type="match status" value="1"/>
</dbReference>
<dbReference type="OrthoDB" id="5244108at2"/>
<dbReference type="PANTHER" id="PTHR42943:SF2">
    <property type="entry name" value="GLUTATHIONE S-TRANSFERASE KAPPA 1"/>
    <property type="match status" value="1"/>
</dbReference>
<dbReference type="STRING" id="472175.EL18_02233"/>
<dbReference type="eggNOG" id="COG3917">
    <property type="taxonomic scope" value="Bacteria"/>
</dbReference>
<dbReference type="GO" id="GO:0018845">
    <property type="term" value="F:2-hydroxychromene-2-carboxylate isomerase activity"/>
    <property type="evidence" value="ECO:0007669"/>
    <property type="project" value="UniProtKB-UniRule"/>
</dbReference>
<reference evidence="4 5" key="1">
    <citation type="submission" date="2014-05" db="EMBL/GenBank/DDBJ databases">
        <title>Draft Genome Sequence of Nitratireductor basaltis Strain UMTGB225, A Marine Bacterium Isolated from Green Barrel Tunicate.</title>
        <authorList>
            <person name="Gan H.Y."/>
        </authorList>
    </citation>
    <scope>NUCLEOTIDE SEQUENCE [LARGE SCALE GENOMIC DNA]</scope>
    <source>
        <strain evidence="4 5">UMTGB225</strain>
    </source>
</reference>
<evidence type="ECO:0000313" key="5">
    <source>
        <dbReference type="Proteomes" id="UP000053675"/>
    </source>
</evidence>